<evidence type="ECO:0000256" key="10">
    <source>
        <dbReference type="HAMAP-Rule" id="MF_01456"/>
    </source>
</evidence>
<dbReference type="Pfam" id="PF00420">
    <property type="entry name" value="Oxidored_q2"/>
    <property type="match status" value="1"/>
</dbReference>
<protein>
    <recommendedName>
        <fullName evidence="10">NADH-quinone oxidoreductase subunit K</fullName>
        <ecNumber evidence="10">7.1.1.-</ecNumber>
    </recommendedName>
    <alternativeName>
        <fullName evidence="10">NADH dehydrogenase I subunit K</fullName>
    </alternativeName>
    <alternativeName>
        <fullName evidence="10">NDH-1 subunit K</fullName>
    </alternativeName>
</protein>
<comment type="caution">
    <text evidence="11">The sequence shown here is derived from an EMBL/GenBank/DDBJ whole genome shotgun (WGS) entry which is preliminary data.</text>
</comment>
<evidence type="ECO:0000313" key="12">
    <source>
        <dbReference type="Proteomes" id="UP000196531"/>
    </source>
</evidence>
<comment type="subcellular location">
    <subcellularLocation>
        <location evidence="10">Cell membrane</location>
        <topology evidence="10">Multi-pass membrane protein</topology>
    </subcellularLocation>
    <subcellularLocation>
        <location evidence="2">Membrane</location>
        <topology evidence="2">Multi-pass membrane protein</topology>
    </subcellularLocation>
</comment>
<reference evidence="12" key="1">
    <citation type="journal article" date="2017" name="Proc. Natl. Acad. Sci. U.S.A.">
        <title>Simulation of Deepwater Horizon oil plume reveals substrate specialization within a complex community of hydrocarbon-degraders.</title>
        <authorList>
            <person name="Hu P."/>
            <person name="Dubinsky E.A."/>
            <person name="Probst A.J."/>
            <person name="Wang J."/>
            <person name="Sieber C.M.K."/>
            <person name="Tom L.M."/>
            <person name="Gardinali P."/>
            <person name="Banfield J.F."/>
            <person name="Atlas R.M."/>
            <person name="Andersen G.L."/>
        </authorList>
    </citation>
    <scope>NUCLEOTIDE SEQUENCE [LARGE SCALE GENOMIC DNA]</scope>
</reference>
<evidence type="ECO:0000256" key="7">
    <source>
        <dbReference type="ARBA" id="ARBA00022967"/>
    </source>
</evidence>
<organism evidence="11 12">
    <name type="scientific">Halobacteriovorax marinus</name>
    <dbReference type="NCBI Taxonomy" id="97084"/>
    <lineage>
        <taxon>Bacteria</taxon>
        <taxon>Pseudomonadati</taxon>
        <taxon>Bdellovibrionota</taxon>
        <taxon>Bacteriovoracia</taxon>
        <taxon>Bacteriovoracales</taxon>
        <taxon>Halobacteriovoraceae</taxon>
        <taxon>Halobacteriovorax</taxon>
    </lineage>
</organism>
<gene>
    <name evidence="10" type="primary">nuoK</name>
    <name evidence="11" type="ORF">A9Q84_20910</name>
</gene>
<evidence type="ECO:0000256" key="2">
    <source>
        <dbReference type="ARBA" id="ARBA00004141"/>
    </source>
</evidence>
<evidence type="ECO:0000313" key="11">
    <source>
        <dbReference type="EMBL" id="OUR92971.1"/>
    </source>
</evidence>
<dbReference type="AlphaFoldDB" id="A0A1Y5F777"/>
<keyword evidence="8 10" id="KW-1133">Transmembrane helix</keyword>
<dbReference type="GO" id="GO:0030964">
    <property type="term" value="C:NADH dehydrogenase complex"/>
    <property type="evidence" value="ECO:0007669"/>
    <property type="project" value="TreeGrafter"/>
</dbReference>
<keyword evidence="5 10" id="KW-0812">Transmembrane</keyword>
<dbReference type="Proteomes" id="UP000196531">
    <property type="component" value="Unassembled WGS sequence"/>
</dbReference>
<comment type="function">
    <text evidence="1 10">NDH-1 shuttles electrons from NADH, via FMN and iron-sulfur (Fe-S) centers, to quinones in the respiratory chain. The immediate electron acceptor for the enzyme in this species is believed to be ubiquinone. Couples the redox reaction to proton translocation (for every two electrons transferred, four hydrogen ions are translocated across the cytoplasmic membrane), and thus conserves the redox energy in a proton gradient.</text>
</comment>
<keyword evidence="7 10" id="KW-1278">Translocase</keyword>
<comment type="subunit">
    <text evidence="10">NDH-1 is composed of 14 different subunits. Subunits NuoA, H, J, K, L, M, N constitute the membrane sector of the complex.</text>
</comment>
<dbReference type="PANTHER" id="PTHR11434:SF16">
    <property type="entry name" value="NADH-UBIQUINONE OXIDOREDUCTASE CHAIN 4L"/>
    <property type="match status" value="1"/>
</dbReference>
<dbReference type="EMBL" id="MAAO01000016">
    <property type="protein sequence ID" value="OUR92971.1"/>
    <property type="molecule type" value="Genomic_DNA"/>
</dbReference>
<dbReference type="InterPro" id="IPR039428">
    <property type="entry name" value="NUOK/Mnh_C1-like"/>
</dbReference>
<sequence length="101" mass="11056">MVSLPSFLFVSFILFLAGIVVMIARKNVIAILLGIELILNAAALNFVAYTRFINNNLEGHIIALFIIVIAAAEAAVGLAIVIRFYQIRESIHIDDATQLQS</sequence>
<dbReference type="NCBIfam" id="NF004320">
    <property type="entry name" value="PRK05715.1-2"/>
    <property type="match status" value="1"/>
</dbReference>
<dbReference type="GO" id="GO:0042773">
    <property type="term" value="P:ATP synthesis coupled electron transport"/>
    <property type="evidence" value="ECO:0007669"/>
    <property type="project" value="InterPro"/>
</dbReference>
<accession>A0A1Y5F777</accession>
<name>A0A1Y5F777_9BACT</name>
<keyword evidence="9 10" id="KW-0472">Membrane</keyword>
<evidence type="ECO:0000256" key="9">
    <source>
        <dbReference type="ARBA" id="ARBA00023136"/>
    </source>
</evidence>
<keyword evidence="10" id="KW-1003">Cell membrane</keyword>
<evidence type="ECO:0000256" key="1">
    <source>
        <dbReference type="ARBA" id="ARBA00002378"/>
    </source>
</evidence>
<evidence type="ECO:0000256" key="4">
    <source>
        <dbReference type="ARBA" id="ARBA00022448"/>
    </source>
</evidence>
<feature type="transmembrane region" description="Helical" evidence="10">
    <location>
        <begin position="61"/>
        <end position="82"/>
    </location>
</feature>
<feature type="transmembrane region" description="Helical" evidence="10">
    <location>
        <begin position="31"/>
        <end position="49"/>
    </location>
</feature>
<keyword evidence="10" id="KW-0520">NAD</keyword>
<dbReference type="PANTHER" id="PTHR11434">
    <property type="entry name" value="NADH-UBIQUINONE OXIDOREDUCTASE SUBUNIT ND4L"/>
    <property type="match status" value="1"/>
</dbReference>
<dbReference type="GO" id="GO:0048038">
    <property type="term" value="F:quinone binding"/>
    <property type="evidence" value="ECO:0007669"/>
    <property type="project" value="UniProtKB-KW"/>
</dbReference>
<evidence type="ECO:0000256" key="3">
    <source>
        <dbReference type="ARBA" id="ARBA00010519"/>
    </source>
</evidence>
<dbReference type="GO" id="GO:0050136">
    <property type="term" value="F:NADH dehydrogenase (quinone) (non-electrogenic) activity"/>
    <property type="evidence" value="ECO:0007669"/>
    <property type="project" value="UniProtKB-UniRule"/>
</dbReference>
<keyword evidence="4 10" id="KW-0813">Transport</keyword>
<keyword evidence="10" id="KW-0830">Ubiquinone</keyword>
<feature type="transmembrane region" description="Helical" evidence="10">
    <location>
        <begin position="6"/>
        <end position="24"/>
    </location>
</feature>
<dbReference type="FunFam" id="1.10.287.3510:FF:000001">
    <property type="entry name" value="NADH-quinone oxidoreductase subunit K"/>
    <property type="match status" value="1"/>
</dbReference>
<dbReference type="EC" id="7.1.1.-" evidence="10"/>
<evidence type="ECO:0000256" key="5">
    <source>
        <dbReference type="ARBA" id="ARBA00022692"/>
    </source>
</evidence>
<dbReference type="HAMAP" id="MF_01456">
    <property type="entry name" value="NDH1_NuoK"/>
    <property type="match status" value="1"/>
</dbReference>
<keyword evidence="6 10" id="KW-0874">Quinone</keyword>
<proteinExistence type="inferred from homology"/>
<dbReference type="GO" id="GO:0005886">
    <property type="term" value="C:plasma membrane"/>
    <property type="evidence" value="ECO:0007669"/>
    <property type="project" value="UniProtKB-SubCell"/>
</dbReference>
<comment type="catalytic activity">
    <reaction evidence="10">
        <text>a quinone + NADH + 5 H(+)(in) = a quinol + NAD(+) + 4 H(+)(out)</text>
        <dbReference type="Rhea" id="RHEA:57888"/>
        <dbReference type="ChEBI" id="CHEBI:15378"/>
        <dbReference type="ChEBI" id="CHEBI:24646"/>
        <dbReference type="ChEBI" id="CHEBI:57540"/>
        <dbReference type="ChEBI" id="CHEBI:57945"/>
        <dbReference type="ChEBI" id="CHEBI:132124"/>
    </reaction>
</comment>
<evidence type="ECO:0000256" key="6">
    <source>
        <dbReference type="ARBA" id="ARBA00022719"/>
    </source>
</evidence>
<dbReference type="InterPro" id="IPR001133">
    <property type="entry name" value="NADH_UbQ_OxRdtase_chain4L/K"/>
</dbReference>
<comment type="similarity">
    <text evidence="3 10">Belongs to the complex I subunit 4L family.</text>
</comment>
<evidence type="ECO:0000256" key="8">
    <source>
        <dbReference type="ARBA" id="ARBA00022989"/>
    </source>
</evidence>
<dbReference type="Gene3D" id="1.10.287.3510">
    <property type="match status" value="1"/>
</dbReference>